<dbReference type="Proteomes" id="UP000002186">
    <property type="component" value="Chromosome"/>
</dbReference>
<dbReference type="STRING" id="85643.Tmz1t_3748"/>
<feature type="transmembrane region" description="Helical" evidence="6">
    <location>
        <begin position="147"/>
        <end position="166"/>
    </location>
</feature>
<keyword evidence="4 6" id="KW-1133">Transmembrane helix</keyword>
<dbReference type="Pfam" id="PF01810">
    <property type="entry name" value="LysE"/>
    <property type="match status" value="1"/>
</dbReference>
<accession>C4KCE9</accession>
<keyword evidence="3 6" id="KW-0812">Transmembrane</keyword>
<reference evidence="7 8" key="2">
    <citation type="journal article" date="2012" name="Stand. Genomic Sci.">
        <title>Complete genome sequence of Thauera aminoaromatica strain MZ1T.</title>
        <authorList>
            <person name="Jiang K."/>
            <person name="Sanseverino J."/>
            <person name="Chauhan A."/>
            <person name="Lucas S."/>
            <person name="Copeland A."/>
            <person name="Lapidus A."/>
            <person name="Del Rio T.G."/>
            <person name="Dalin E."/>
            <person name="Tice H."/>
            <person name="Bruce D."/>
            <person name="Goodwin L."/>
            <person name="Pitluck S."/>
            <person name="Sims D."/>
            <person name="Brettin T."/>
            <person name="Detter J.C."/>
            <person name="Han C."/>
            <person name="Chang Y.J."/>
            <person name="Larimer F."/>
            <person name="Land M."/>
            <person name="Hauser L."/>
            <person name="Kyrpides N.C."/>
            <person name="Mikhailova N."/>
            <person name="Moser S."/>
            <person name="Jegier P."/>
            <person name="Close D."/>
            <person name="Debruyn J.M."/>
            <person name="Wang Y."/>
            <person name="Layton A.C."/>
            <person name="Allen M.S."/>
            <person name="Sayler G.S."/>
        </authorList>
    </citation>
    <scope>NUCLEOTIDE SEQUENCE [LARGE SCALE GENOMIC DNA]</scope>
    <source>
        <strain evidence="7 8">MZ1T</strain>
    </source>
</reference>
<keyword evidence="2" id="KW-1003">Cell membrane</keyword>
<dbReference type="PANTHER" id="PTHR30086:SF20">
    <property type="entry name" value="ARGININE EXPORTER PROTEIN ARGO-RELATED"/>
    <property type="match status" value="1"/>
</dbReference>
<dbReference type="PANTHER" id="PTHR30086">
    <property type="entry name" value="ARGININE EXPORTER PROTEIN ARGO"/>
    <property type="match status" value="1"/>
</dbReference>
<evidence type="ECO:0000313" key="7">
    <source>
        <dbReference type="EMBL" id="ACR02340.1"/>
    </source>
</evidence>
<feature type="transmembrane region" description="Helical" evidence="6">
    <location>
        <begin position="109"/>
        <end position="127"/>
    </location>
</feature>
<feature type="transmembrane region" description="Helical" evidence="6">
    <location>
        <begin position="71"/>
        <end position="88"/>
    </location>
</feature>
<evidence type="ECO:0000256" key="6">
    <source>
        <dbReference type="SAM" id="Phobius"/>
    </source>
</evidence>
<protein>
    <submittedName>
        <fullName evidence="7">Lysine exporter protein (LYSE/YGGA)</fullName>
    </submittedName>
</protein>
<dbReference type="KEGG" id="tmz:Tmz1t_3748"/>
<name>C4KCE9_THASP</name>
<feature type="transmembrane region" description="Helical" evidence="6">
    <location>
        <begin position="36"/>
        <end position="59"/>
    </location>
</feature>
<feature type="transmembrane region" description="Helical" evidence="6">
    <location>
        <begin position="6"/>
        <end position="24"/>
    </location>
</feature>
<dbReference type="AlphaFoldDB" id="C4KCE9"/>
<dbReference type="RefSeq" id="WP_012586106.1">
    <property type="nucleotide sequence ID" value="NC_011662.2"/>
</dbReference>
<proteinExistence type="predicted"/>
<dbReference type="GO" id="GO:0015171">
    <property type="term" value="F:amino acid transmembrane transporter activity"/>
    <property type="evidence" value="ECO:0007669"/>
    <property type="project" value="TreeGrafter"/>
</dbReference>
<evidence type="ECO:0000256" key="2">
    <source>
        <dbReference type="ARBA" id="ARBA00022475"/>
    </source>
</evidence>
<sequence>MSNVYLNGFLLTLGLIMAIGAQNAHVLRQGLRGEHVLLTIGVSAACDILLIGLGIAGVGSLFVANPDLMTVARYGGAAFLAWYGARALRSALRGGRALDLAEHKRMSRGQALLAAAGFSLLNPHAYLDTVVLLGSIGSQQAEDLRPLFAVGAISASIVWLLLLGYGARLLAPLFAKPVAWRVLDALVALMLWAIAGSLLLG</sequence>
<gene>
    <name evidence="7" type="ordered locus">Tmz1t_3748</name>
</gene>
<comment type="subcellular location">
    <subcellularLocation>
        <location evidence="1">Cell membrane</location>
        <topology evidence="1">Multi-pass membrane protein</topology>
    </subcellularLocation>
</comment>
<dbReference type="OrthoDB" id="5638726at2"/>
<dbReference type="EMBL" id="CP001281">
    <property type="protein sequence ID" value="ACR02340.1"/>
    <property type="molecule type" value="Genomic_DNA"/>
</dbReference>
<evidence type="ECO:0000256" key="1">
    <source>
        <dbReference type="ARBA" id="ARBA00004651"/>
    </source>
</evidence>
<dbReference type="HOGENOM" id="CLU_087840_0_0_4"/>
<feature type="transmembrane region" description="Helical" evidence="6">
    <location>
        <begin position="178"/>
        <end position="200"/>
    </location>
</feature>
<evidence type="ECO:0000256" key="5">
    <source>
        <dbReference type="ARBA" id="ARBA00023136"/>
    </source>
</evidence>
<reference evidence="8" key="1">
    <citation type="submission" date="2009-05" db="EMBL/GenBank/DDBJ databases">
        <title>Complete sequence of chromosome of Thauera sp. MZ1T.</title>
        <authorList>
            <consortium name="US DOE Joint Genome Institute"/>
            <person name="Lucas S."/>
            <person name="Copeland A."/>
            <person name="Lapidus A."/>
            <person name="Glavina del Rio T."/>
            <person name="Dalin E."/>
            <person name="Tice H."/>
            <person name="Bruce D."/>
            <person name="Goodwin L."/>
            <person name="Pitluck S."/>
            <person name="Sims D."/>
            <person name="Brettin T."/>
            <person name="Detter J.C."/>
            <person name="Han C."/>
            <person name="Larimer F."/>
            <person name="Land M."/>
            <person name="Hauser L."/>
            <person name="Kyrpides N."/>
            <person name="Mikhailova N."/>
            <person name="Sayler G.S."/>
        </authorList>
    </citation>
    <scope>NUCLEOTIDE SEQUENCE [LARGE SCALE GENOMIC DNA]</scope>
    <source>
        <strain evidence="8">MZ1T</strain>
    </source>
</reference>
<evidence type="ECO:0000313" key="8">
    <source>
        <dbReference type="Proteomes" id="UP000002186"/>
    </source>
</evidence>
<dbReference type="eggNOG" id="COG1279">
    <property type="taxonomic scope" value="Bacteria"/>
</dbReference>
<evidence type="ECO:0000256" key="4">
    <source>
        <dbReference type="ARBA" id="ARBA00022989"/>
    </source>
</evidence>
<keyword evidence="5 6" id="KW-0472">Membrane</keyword>
<evidence type="ECO:0000256" key="3">
    <source>
        <dbReference type="ARBA" id="ARBA00022692"/>
    </source>
</evidence>
<organism evidence="7 8">
    <name type="scientific">Thauera aminoaromatica</name>
    <dbReference type="NCBI Taxonomy" id="164330"/>
    <lineage>
        <taxon>Bacteria</taxon>
        <taxon>Pseudomonadati</taxon>
        <taxon>Pseudomonadota</taxon>
        <taxon>Betaproteobacteria</taxon>
        <taxon>Rhodocyclales</taxon>
        <taxon>Zoogloeaceae</taxon>
        <taxon>Thauera</taxon>
    </lineage>
</organism>
<dbReference type="InterPro" id="IPR001123">
    <property type="entry name" value="LeuE-type"/>
</dbReference>
<dbReference type="GO" id="GO:0005886">
    <property type="term" value="C:plasma membrane"/>
    <property type="evidence" value="ECO:0007669"/>
    <property type="project" value="UniProtKB-SubCell"/>
</dbReference>
<keyword evidence="8" id="KW-1185">Reference proteome</keyword>